<name>A0A448X804_9PLAT</name>
<feature type="region of interest" description="Disordered" evidence="1">
    <location>
        <begin position="1"/>
        <end position="46"/>
    </location>
</feature>
<sequence length="105" mass="11465">MIESRSSHVSLTTTGLYDNAPDPAASSSSSSSLQRGFHGDLSNQKTRRSTLGQSNYVVHLILADKVEILLALTCTKTATRAPGTTISDWYNHIVRNSNILEDIFL</sequence>
<proteinExistence type="predicted"/>
<evidence type="ECO:0000313" key="3">
    <source>
        <dbReference type="Proteomes" id="UP000784294"/>
    </source>
</evidence>
<organism evidence="2 3">
    <name type="scientific">Protopolystoma xenopodis</name>
    <dbReference type="NCBI Taxonomy" id="117903"/>
    <lineage>
        <taxon>Eukaryota</taxon>
        <taxon>Metazoa</taxon>
        <taxon>Spiralia</taxon>
        <taxon>Lophotrochozoa</taxon>
        <taxon>Platyhelminthes</taxon>
        <taxon>Monogenea</taxon>
        <taxon>Polyopisthocotylea</taxon>
        <taxon>Polystomatidea</taxon>
        <taxon>Polystomatidae</taxon>
        <taxon>Protopolystoma</taxon>
    </lineage>
</organism>
<comment type="caution">
    <text evidence="2">The sequence shown here is derived from an EMBL/GenBank/DDBJ whole genome shotgun (WGS) entry which is preliminary data.</text>
</comment>
<evidence type="ECO:0000313" key="2">
    <source>
        <dbReference type="EMBL" id="VEL30464.1"/>
    </source>
</evidence>
<feature type="compositionally biased region" description="Polar residues" evidence="1">
    <location>
        <begin position="7"/>
        <end position="16"/>
    </location>
</feature>
<dbReference type="EMBL" id="CAAALY010112524">
    <property type="protein sequence ID" value="VEL30464.1"/>
    <property type="molecule type" value="Genomic_DNA"/>
</dbReference>
<gene>
    <name evidence="2" type="ORF">PXEA_LOCUS23904</name>
</gene>
<dbReference type="Proteomes" id="UP000784294">
    <property type="component" value="Unassembled WGS sequence"/>
</dbReference>
<protein>
    <submittedName>
        <fullName evidence="2">Uncharacterized protein</fullName>
    </submittedName>
</protein>
<evidence type="ECO:0000256" key="1">
    <source>
        <dbReference type="SAM" id="MobiDB-lite"/>
    </source>
</evidence>
<accession>A0A448X804</accession>
<reference evidence="2" key="1">
    <citation type="submission" date="2018-11" db="EMBL/GenBank/DDBJ databases">
        <authorList>
            <consortium name="Pathogen Informatics"/>
        </authorList>
    </citation>
    <scope>NUCLEOTIDE SEQUENCE</scope>
</reference>
<dbReference type="AlphaFoldDB" id="A0A448X804"/>
<keyword evidence="3" id="KW-1185">Reference proteome</keyword>